<evidence type="ECO:0000256" key="1">
    <source>
        <dbReference type="ARBA" id="ARBA00022723"/>
    </source>
</evidence>
<dbReference type="InterPro" id="IPR002048">
    <property type="entry name" value="EF_hand_dom"/>
</dbReference>
<evidence type="ECO:0000256" key="3">
    <source>
        <dbReference type="SAM" id="Phobius"/>
    </source>
</evidence>
<evidence type="ECO:0000313" key="5">
    <source>
        <dbReference type="Ensembl" id="ENSBJAP00000008768.1"/>
    </source>
</evidence>
<keyword evidence="3" id="KW-0472">Membrane</keyword>
<dbReference type="CDD" id="cd00051">
    <property type="entry name" value="EFh"/>
    <property type="match status" value="1"/>
</dbReference>
<proteinExistence type="predicted"/>
<dbReference type="InterPro" id="IPR011992">
    <property type="entry name" value="EF-hand-dom_pair"/>
</dbReference>
<feature type="transmembrane region" description="Helical" evidence="3">
    <location>
        <begin position="67"/>
        <end position="89"/>
    </location>
</feature>
<dbReference type="InterPro" id="IPR018247">
    <property type="entry name" value="EF_Hand_1_Ca_BS"/>
</dbReference>
<keyword evidence="2" id="KW-0106">Calcium</keyword>
<reference evidence="5" key="2">
    <citation type="submission" date="2025-09" db="UniProtKB">
        <authorList>
            <consortium name="Ensembl"/>
        </authorList>
    </citation>
    <scope>IDENTIFICATION</scope>
</reference>
<evidence type="ECO:0000256" key="2">
    <source>
        <dbReference type="ARBA" id="ARBA00022837"/>
    </source>
</evidence>
<dbReference type="Pfam" id="PF13499">
    <property type="entry name" value="EF-hand_7"/>
    <property type="match status" value="1"/>
</dbReference>
<keyword evidence="3" id="KW-0812">Transmembrane</keyword>
<keyword evidence="3" id="KW-1133">Transmembrane helix</keyword>
<name>A0A8C0AXX1_9AVES</name>
<dbReference type="Proteomes" id="UP000694555">
    <property type="component" value="Unplaced"/>
</dbReference>
<evidence type="ECO:0000313" key="6">
    <source>
        <dbReference type="Proteomes" id="UP000694555"/>
    </source>
</evidence>
<dbReference type="GO" id="GO:0005509">
    <property type="term" value="F:calcium ion binding"/>
    <property type="evidence" value="ECO:0007669"/>
    <property type="project" value="InterPro"/>
</dbReference>
<keyword evidence="6" id="KW-1185">Reference proteome</keyword>
<reference evidence="5" key="1">
    <citation type="submission" date="2025-08" db="UniProtKB">
        <authorList>
            <consortium name="Ensembl"/>
        </authorList>
    </citation>
    <scope>IDENTIFICATION</scope>
</reference>
<dbReference type="PROSITE" id="PS00018">
    <property type="entry name" value="EF_HAND_1"/>
    <property type="match status" value="1"/>
</dbReference>
<evidence type="ECO:0000259" key="4">
    <source>
        <dbReference type="PROSITE" id="PS50222"/>
    </source>
</evidence>
<feature type="domain" description="EF-hand" evidence="4">
    <location>
        <begin position="134"/>
        <end position="159"/>
    </location>
</feature>
<organism evidence="5 6">
    <name type="scientific">Buteo japonicus</name>
    <dbReference type="NCBI Taxonomy" id="224669"/>
    <lineage>
        <taxon>Eukaryota</taxon>
        <taxon>Metazoa</taxon>
        <taxon>Chordata</taxon>
        <taxon>Craniata</taxon>
        <taxon>Vertebrata</taxon>
        <taxon>Euteleostomi</taxon>
        <taxon>Archelosauria</taxon>
        <taxon>Archosauria</taxon>
        <taxon>Dinosauria</taxon>
        <taxon>Saurischia</taxon>
        <taxon>Theropoda</taxon>
        <taxon>Coelurosauria</taxon>
        <taxon>Aves</taxon>
        <taxon>Neognathae</taxon>
        <taxon>Neoaves</taxon>
        <taxon>Telluraves</taxon>
        <taxon>Accipitrimorphae</taxon>
        <taxon>Accipitriformes</taxon>
        <taxon>Accipitridae</taxon>
        <taxon>Accipitrinae</taxon>
        <taxon>Buteo</taxon>
    </lineage>
</organism>
<sequence length="166" mass="19315">MLFSTLRLNGLFSTLAEGLLWEKLLEKLHFFLCYIFEARDEDNKGYLRREDFKVAVVMSFGYKPSKAFIFSFILIFGKFLNLMSAMKAAQLYSNETRKMFSAFAAQDRGFLTFEDFQRAFNSVSPKLSEKNHSRKVDQDSDGRISFKEFESAMKYGQDEVSPVYFA</sequence>
<dbReference type="PROSITE" id="PS50222">
    <property type="entry name" value="EF_HAND_2"/>
    <property type="match status" value="1"/>
</dbReference>
<dbReference type="Pfam" id="PF13833">
    <property type="entry name" value="EF-hand_8"/>
    <property type="match status" value="1"/>
</dbReference>
<dbReference type="Ensembl" id="ENSBJAT00000009022.1">
    <property type="protein sequence ID" value="ENSBJAP00000008768.1"/>
    <property type="gene ID" value="ENSBJAG00000006056.1"/>
</dbReference>
<accession>A0A8C0AXX1</accession>
<dbReference type="AlphaFoldDB" id="A0A8C0AXX1"/>
<dbReference type="Gene3D" id="1.10.238.10">
    <property type="entry name" value="EF-hand"/>
    <property type="match status" value="1"/>
</dbReference>
<dbReference type="SUPFAM" id="SSF47473">
    <property type="entry name" value="EF-hand"/>
    <property type="match status" value="1"/>
</dbReference>
<keyword evidence="1" id="KW-0479">Metal-binding</keyword>
<protein>
    <submittedName>
        <fullName evidence="5">EF-hand calcium binding domain 11</fullName>
    </submittedName>
</protein>